<dbReference type="Proteomes" id="UP000799436">
    <property type="component" value="Unassembled WGS sequence"/>
</dbReference>
<protein>
    <submittedName>
        <fullName evidence="1">Uncharacterized protein</fullName>
    </submittedName>
</protein>
<gene>
    <name evidence="1" type="ORF">EJ03DRAFT_210124</name>
</gene>
<accession>A0A6G1KYR0</accession>
<reference evidence="1" key="1">
    <citation type="journal article" date="2020" name="Stud. Mycol.">
        <title>101 Dothideomycetes genomes: a test case for predicting lifestyles and emergence of pathogens.</title>
        <authorList>
            <person name="Haridas S."/>
            <person name="Albert R."/>
            <person name="Binder M."/>
            <person name="Bloem J."/>
            <person name="Labutti K."/>
            <person name="Salamov A."/>
            <person name="Andreopoulos B."/>
            <person name="Baker S."/>
            <person name="Barry K."/>
            <person name="Bills G."/>
            <person name="Bluhm B."/>
            <person name="Cannon C."/>
            <person name="Castanera R."/>
            <person name="Culley D."/>
            <person name="Daum C."/>
            <person name="Ezra D."/>
            <person name="Gonzalez J."/>
            <person name="Henrissat B."/>
            <person name="Kuo A."/>
            <person name="Liang C."/>
            <person name="Lipzen A."/>
            <person name="Lutzoni F."/>
            <person name="Magnuson J."/>
            <person name="Mondo S."/>
            <person name="Nolan M."/>
            <person name="Ohm R."/>
            <person name="Pangilinan J."/>
            <person name="Park H.-J."/>
            <person name="Ramirez L."/>
            <person name="Alfaro M."/>
            <person name="Sun H."/>
            <person name="Tritt A."/>
            <person name="Yoshinaga Y."/>
            <person name="Zwiers L.-H."/>
            <person name="Turgeon B."/>
            <person name="Goodwin S."/>
            <person name="Spatafora J."/>
            <person name="Crous P."/>
            <person name="Grigoriev I."/>
        </authorList>
    </citation>
    <scope>NUCLEOTIDE SEQUENCE</scope>
    <source>
        <strain evidence="1">CBS 116005</strain>
    </source>
</reference>
<dbReference type="EMBL" id="ML995895">
    <property type="protein sequence ID" value="KAF2765298.1"/>
    <property type="molecule type" value="Genomic_DNA"/>
</dbReference>
<proteinExistence type="predicted"/>
<organism evidence="1 2">
    <name type="scientific">Teratosphaeria nubilosa</name>
    <dbReference type="NCBI Taxonomy" id="161662"/>
    <lineage>
        <taxon>Eukaryota</taxon>
        <taxon>Fungi</taxon>
        <taxon>Dikarya</taxon>
        <taxon>Ascomycota</taxon>
        <taxon>Pezizomycotina</taxon>
        <taxon>Dothideomycetes</taxon>
        <taxon>Dothideomycetidae</taxon>
        <taxon>Mycosphaerellales</taxon>
        <taxon>Teratosphaeriaceae</taxon>
        <taxon>Teratosphaeria</taxon>
    </lineage>
</organism>
<name>A0A6G1KYR0_9PEZI</name>
<sequence length="190" mass="21439">MLRREHFWTIRHITTLAASNRTLTTYSTPTTVSPTLSLFSGQRLRLRPPRLLLHLLHIPHHSLLRNHLPITPQPTAKLLLLRVHPHGPLNQLVPLHGNGRGILKPPDCSTYDRTEVEVRVGHLNGVDVWLDCRVAVVDREELHGGGVLWPERPECTPGIVCRLCCELVGLDRRHCSDLVSDCGIEESMLL</sequence>
<evidence type="ECO:0000313" key="1">
    <source>
        <dbReference type="EMBL" id="KAF2765298.1"/>
    </source>
</evidence>
<evidence type="ECO:0000313" key="2">
    <source>
        <dbReference type="Proteomes" id="UP000799436"/>
    </source>
</evidence>
<dbReference type="AlphaFoldDB" id="A0A6G1KYR0"/>
<keyword evidence="2" id="KW-1185">Reference proteome</keyword>